<evidence type="ECO:0000256" key="1">
    <source>
        <dbReference type="ARBA" id="ARBA00005771"/>
    </source>
</evidence>
<name>A0A1B6DEM3_9HEMI</name>
<dbReference type="GO" id="GO:0008146">
    <property type="term" value="F:sulfotransferase activity"/>
    <property type="evidence" value="ECO:0007669"/>
    <property type="project" value="InterPro"/>
</dbReference>
<gene>
    <name evidence="4" type="ORF">g.16835</name>
</gene>
<dbReference type="InterPro" id="IPR027417">
    <property type="entry name" value="P-loop_NTPase"/>
</dbReference>
<evidence type="ECO:0000259" key="3">
    <source>
        <dbReference type="Pfam" id="PF00685"/>
    </source>
</evidence>
<dbReference type="SUPFAM" id="SSF52540">
    <property type="entry name" value="P-loop containing nucleoside triphosphate hydrolases"/>
    <property type="match status" value="1"/>
</dbReference>
<dbReference type="InterPro" id="IPR000863">
    <property type="entry name" value="Sulfotransferase_dom"/>
</dbReference>
<feature type="domain" description="Sulfotransferase" evidence="3">
    <location>
        <begin position="55"/>
        <end position="318"/>
    </location>
</feature>
<keyword evidence="2" id="KW-0808">Transferase</keyword>
<dbReference type="Pfam" id="PF00685">
    <property type="entry name" value="Sulfotransfer_1"/>
    <property type="match status" value="1"/>
</dbReference>
<dbReference type="Gene3D" id="3.40.50.300">
    <property type="entry name" value="P-loop containing nucleotide triphosphate hydrolases"/>
    <property type="match status" value="1"/>
</dbReference>
<dbReference type="PANTHER" id="PTHR11783">
    <property type="entry name" value="SULFOTRANSFERASE SULT"/>
    <property type="match status" value="1"/>
</dbReference>
<sequence>MVVLEYKDVEEKYRNKLDSMFGKKDCLVEVHPGKVLLPPYIKDVGERIQNLKVYKDDVWLSSYPRTGSTWTQEMVWCLGNNMDFNKAKTVMNLERTPLLELSVLLSNEEGDWKDNIKDTISMVENLTSPRFIKTHLPWCLLPKEIYSVKPKIIYVARNPKDMCVSYYHFLKLVHNMEGSFTDFCELMLAGKVPIGLIWDHIRGYWERRNDPNILFVKYEDMKKNHREIILKTAEFLGVSYSDDKITQLLDHLSFKGMRENNTLNLDPILQVKNGPGFVYKDDVRFIRKGQIGDWKNYMDDEMAGRFDRWTEENLRGSGLSFESSVV</sequence>
<protein>
    <recommendedName>
        <fullName evidence="3">Sulfotransferase domain-containing protein</fullName>
    </recommendedName>
</protein>
<dbReference type="EMBL" id="GEDC01013171">
    <property type="protein sequence ID" value="JAS24127.1"/>
    <property type="molecule type" value="Transcribed_RNA"/>
</dbReference>
<evidence type="ECO:0000256" key="2">
    <source>
        <dbReference type="ARBA" id="ARBA00022679"/>
    </source>
</evidence>
<evidence type="ECO:0000313" key="4">
    <source>
        <dbReference type="EMBL" id="JAS24127.1"/>
    </source>
</evidence>
<dbReference type="AlphaFoldDB" id="A0A1B6DEM3"/>
<organism evidence="4">
    <name type="scientific">Clastoptera arizonana</name>
    <name type="common">Arizona spittle bug</name>
    <dbReference type="NCBI Taxonomy" id="38151"/>
    <lineage>
        <taxon>Eukaryota</taxon>
        <taxon>Metazoa</taxon>
        <taxon>Ecdysozoa</taxon>
        <taxon>Arthropoda</taxon>
        <taxon>Hexapoda</taxon>
        <taxon>Insecta</taxon>
        <taxon>Pterygota</taxon>
        <taxon>Neoptera</taxon>
        <taxon>Paraneoptera</taxon>
        <taxon>Hemiptera</taxon>
        <taxon>Auchenorrhyncha</taxon>
        <taxon>Cercopoidea</taxon>
        <taxon>Clastopteridae</taxon>
        <taxon>Clastoptera</taxon>
    </lineage>
</organism>
<accession>A0A1B6DEM3</accession>
<proteinExistence type="inferred from homology"/>
<reference evidence="4" key="1">
    <citation type="submission" date="2015-12" db="EMBL/GenBank/DDBJ databases">
        <title>De novo transcriptome assembly of four potential Pierce s Disease insect vectors from Arizona vineyards.</title>
        <authorList>
            <person name="Tassone E.E."/>
        </authorList>
    </citation>
    <scope>NUCLEOTIDE SEQUENCE</scope>
</reference>
<comment type="similarity">
    <text evidence="1">Belongs to the sulfotransferase 1 family.</text>
</comment>